<dbReference type="Proteomes" id="UP001415857">
    <property type="component" value="Unassembled WGS sequence"/>
</dbReference>
<evidence type="ECO:0000256" key="3">
    <source>
        <dbReference type="SAM" id="MobiDB-lite"/>
    </source>
</evidence>
<dbReference type="InterPro" id="IPR036427">
    <property type="entry name" value="Bromodomain-like_sf"/>
</dbReference>
<protein>
    <recommendedName>
        <fullName evidence="4">Bromo domain-containing protein</fullName>
    </recommendedName>
</protein>
<evidence type="ECO:0000256" key="1">
    <source>
        <dbReference type="ARBA" id="ARBA00023117"/>
    </source>
</evidence>
<feature type="compositionally biased region" description="Basic residues" evidence="3">
    <location>
        <begin position="76"/>
        <end position="85"/>
    </location>
</feature>
<dbReference type="SMART" id="SM00297">
    <property type="entry name" value="BROMO"/>
    <property type="match status" value="1"/>
</dbReference>
<evidence type="ECO:0000313" key="5">
    <source>
        <dbReference type="EMBL" id="KAK9280114.1"/>
    </source>
</evidence>
<comment type="caution">
    <text evidence="5">The sequence shown here is derived from an EMBL/GenBank/DDBJ whole genome shotgun (WGS) entry which is preliminary data.</text>
</comment>
<dbReference type="PROSITE" id="PS50014">
    <property type="entry name" value="BROMODOMAIN_2"/>
    <property type="match status" value="1"/>
</dbReference>
<dbReference type="SUPFAM" id="SSF47370">
    <property type="entry name" value="Bromodomain"/>
    <property type="match status" value="1"/>
</dbReference>
<keyword evidence="1 2" id="KW-0103">Bromodomain</keyword>
<dbReference type="CDD" id="cd04369">
    <property type="entry name" value="Bromodomain"/>
    <property type="match status" value="1"/>
</dbReference>
<reference evidence="5 6" key="1">
    <citation type="journal article" date="2024" name="Plant J.">
        <title>Genome sequences and population genomics reveal climatic adaptation and genomic divergence between two closely related sweetgum species.</title>
        <authorList>
            <person name="Xu W.Q."/>
            <person name="Ren C.Q."/>
            <person name="Zhang X.Y."/>
            <person name="Comes H.P."/>
            <person name="Liu X.H."/>
            <person name="Li Y.G."/>
            <person name="Kettle C.J."/>
            <person name="Jalonen R."/>
            <person name="Gaisberger H."/>
            <person name="Ma Y.Z."/>
            <person name="Qiu Y.X."/>
        </authorList>
    </citation>
    <scope>NUCLEOTIDE SEQUENCE [LARGE SCALE GENOMIC DNA]</scope>
    <source>
        <strain evidence="5">Hangzhou</strain>
    </source>
</reference>
<dbReference type="Pfam" id="PF00439">
    <property type="entry name" value="Bromodomain"/>
    <property type="match status" value="1"/>
</dbReference>
<dbReference type="PROSITE" id="PS00633">
    <property type="entry name" value="BROMODOMAIN_1"/>
    <property type="match status" value="1"/>
</dbReference>
<gene>
    <name evidence="5" type="ORF">L1049_013801</name>
</gene>
<dbReference type="InterPro" id="IPR051831">
    <property type="entry name" value="Bromodomain_contain_prot"/>
</dbReference>
<dbReference type="InterPro" id="IPR001487">
    <property type="entry name" value="Bromodomain"/>
</dbReference>
<dbReference type="InterPro" id="IPR018359">
    <property type="entry name" value="Bromodomain_CS"/>
</dbReference>
<feature type="region of interest" description="Disordered" evidence="3">
    <location>
        <begin position="1"/>
        <end position="94"/>
    </location>
</feature>
<dbReference type="AlphaFoldDB" id="A0AAP0RPI4"/>
<dbReference type="Gene3D" id="1.20.920.10">
    <property type="entry name" value="Bromodomain-like"/>
    <property type="match status" value="1"/>
</dbReference>
<keyword evidence="6" id="KW-1185">Reference proteome</keyword>
<evidence type="ECO:0000259" key="4">
    <source>
        <dbReference type="PROSITE" id="PS50014"/>
    </source>
</evidence>
<feature type="domain" description="Bromo" evidence="4">
    <location>
        <begin position="136"/>
        <end position="206"/>
    </location>
</feature>
<proteinExistence type="predicted"/>
<sequence length="500" mass="55831">MSKEGGGERRRSARISALEEAAACKSNTHEKPHHHQLPQQQQQQQQGRRQRDATSITKPPPPLTMHGSGSRQRLPDRKRGRKKKRLQDVVVTSVSKDEGNQKYEDIPINSDQLAILPSLQRFPEKRILEFILDVLQRRDTHEIFAEPVDAEEVEGYYEIVKEPMDFGTMRAKLQEGMYTTLEQFEHDVFLISSNAMLFNSSTTIYFRQARAIQELAKRVFHALKTDPENFELEFSLARKRGGRKPQGEAGGPHTKLATFLKPAGVKIGVSPSGRPGSSNGPSLSRNFQACLASSNLNFHIDGRESEILLGSGSGRSSNLFETERRQTYRPWTFFPCENDSIVSAVHNCPKSLMHVNHGDIGYKESLMKFVKDLGPTAQMVARRKLGLIEASNCQSLTPAPSIKAPNCVISAPPGPWGPAHVDGFMNDQMPQNLLRNLLGNSNVITDANERLNIRDDAFGGGKVQSDSMDIHGGAYRGKMACADHRRDIQLCFPRRCGSHQ</sequence>
<dbReference type="PANTHER" id="PTHR22881">
    <property type="entry name" value="BROMODOMAIN CONTAINING PROTEIN"/>
    <property type="match status" value="1"/>
</dbReference>
<evidence type="ECO:0000256" key="2">
    <source>
        <dbReference type="PROSITE-ProRule" id="PRU00035"/>
    </source>
</evidence>
<accession>A0AAP0RPI4</accession>
<evidence type="ECO:0000313" key="6">
    <source>
        <dbReference type="Proteomes" id="UP001415857"/>
    </source>
</evidence>
<organism evidence="5 6">
    <name type="scientific">Liquidambar formosana</name>
    <name type="common">Formosan gum</name>
    <dbReference type="NCBI Taxonomy" id="63359"/>
    <lineage>
        <taxon>Eukaryota</taxon>
        <taxon>Viridiplantae</taxon>
        <taxon>Streptophyta</taxon>
        <taxon>Embryophyta</taxon>
        <taxon>Tracheophyta</taxon>
        <taxon>Spermatophyta</taxon>
        <taxon>Magnoliopsida</taxon>
        <taxon>eudicotyledons</taxon>
        <taxon>Gunneridae</taxon>
        <taxon>Pentapetalae</taxon>
        <taxon>Saxifragales</taxon>
        <taxon>Altingiaceae</taxon>
        <taxon>Liquidambar</taxon>
    </lineage>
</organism>
<dbReference type="PRINTS" id="PR00503">
    <property type="entry name" value="BROMODOMAIN"/>
</dbReference>
<dbReference type="EMBL" id="JBBPBK010000008">
    <property type="protein sequence ID" value="KAK9280114.1"/>
    <property type="molecule type" value="Genomic_DNA"/>
</dbReference>
<dbReference type="PANTHER" id="PTHR22881:SF26">
    <property type="entry name" value="BROMODOMAIN CONTAINING PROTEIN, EXPRESSED"/>
    <property type="match status" value="1"/>
</dbReference>
<feature type="compositionally biased region" description="Basic and acidic residues" evidence="3">
    <location>
        <begin position="1"/>
        <end position="10"/>
    </location>
</feature>
<name>A0AAP0RPI4_LIQFO</name>